<feature type="non-terminal residue" evidence="2">
    <location>
        <position position="1"/>
    </location>
</feature>
<protein>
    <submittedName>
        <fullName evidence="2">IGHMBP2 protein</fullName>
    </submittedName>
</protein>
<accession>A0A812M2L6</accession>
<organism evidence="2 3">
    <name type="scientific">Symbiodinium necroappetens</name>
    <dbReference type="NCBI Taxonomy" id="1628268"/>
    <lineage>
        <taxon>Eukaryota</taxon>
        <taxon>Sar</taxon>
        <taxon>Alveolata</taxon>
        <taxon>Dinophyceae</taxon>
        <taxon>Suessiales</taxon>
        <taxon>Symbiodiniaceae</taxon>
        <taxon>Symbiodinium</taxon>
    </lineage>
</organism>
<keyword evidence="1" id="KW-0472">Membrane</keyword>
<feature type="transmembrane region" description="Helical" evidence="1">
    <location>
        <begin position="7"/>
        <end position="28"/>
    </location>
</feature>
<evidence type="ECO:0000313" key="3">
    <source>
        <dbReference type="Proteomes" id="UP000601435"/>
    </source>
</evidence>
<keyword evidence="3" id="KW-1185">Reference proteome</keyword>
<dbReference type="EMBL" id="CAJNJA010010292">
    <property type="protein sequence ID" value="CAE7255935.1"/>
    <property type="molecule type" value="Genomic_DNA"/>
</dbReference>
<sequence length="199" mass="21422">MVKSRAVLTNTATVVIAIITVCATLPVVAAIKTVSYSASLYSNVLMVVVFALTVGHHSNHFIEFAFDTAALCHMDLGIGRPNFNPSCTDWLTLVYWARGCGMPGPLSPALSKRASLVDAPSLRSFCIFGAASSGMNGHAAWFENIDATEFVNADYYLHEIVKNLGEFLEAGLKIVLSDSNPATAFSFGQLQFVINKAIR</sequence>
<proteinExistence type="predicted"/>
<evidence type="ECO:0000256" key="1">
    <source>
        <dbReference type="SAM" id="Phobius"/>
    </source>
</evidence>
<dbReference type="OrthoDB" id="406409at2759"/>
<dbReference type="Proteomes" id="UP000601435">
    <property type="component" value="Unassembled WGS sequence"/>
</dbReference>
<reference evidence="2" key="1">
    <citation type="submission" date="2021-02" db="EMBL/GenBank/DDBJ databases">
        <authorList>
            <person name="Dougan E. K."/>
            <person name="Rhodes N."/>
            <person name="Thang M."/>
            <person name="Chan C."/>
        </authorList>
    </citation>
    <scope>NUCLEOTIDE SEQUENCE</scope>
</reference>
<evidence type="ECO:0000313" key="2">
    <source>
        <dbReference type="EMBL" id="CAE7255935.1"/>
    </source>
</evidence>
<comment type="caution">
    <text evidence="2">The sequence shown here is derived from an EMBL/GenBank/DDBJ whole genome shotgun (WGS) entry which is preliminary data.</text>
</comment>
<dbReference type="AlphaFoldDB" id="A0A812M2L6"/>
<feature type="transmembrane region" description="Helical" evidence="1">
    <location>
        <begin position="34"/>
        <end position="54"/>
    </location>
</feature>
<keyword evidence="1" id="KW-1133">Transmembrane helix</keyword>
<keyword evidence="1" id="KW-0812">Transmembrane</keyword>
<gene>
    <name evidence="2" type="primary">IGHMBP2</name>
    <name evidence="2" type="ORF">SNEC2469_LOCUS5593</name>
</gene>
<name>A0A812M2L6_9DINO</name>